<dbReference type="GO" id="GO:0003677">
    <property type="term" value="F:DNA binding"/>
    <property type="evidence" value="ECO:0007669"/>
    <property type="project" value="UniProtKB-KW"/>
</dbReference>
<dbReference type="Pfam" id="PF09836">
    <property type="entry name" value="DUF2063"/>
    <property type="match status" value="1"/>
</dbReference>
<keyword evidence="3" id="KW-1185">Reference proteome</keyword>
<accession>A0AAF0CCM1</accession>
<dbReference type="EMBL" id="CP059734">
    <property type="protein sequence ID" value="WDE08548.1"/>
    <property type="molecule type" value="Genomic_DNA"/>
</dbReference>
<dbReference type="Proteomes" id="UP000032352">
    <property type="component" value="Chromosome pTvir"/>
</dbReference>
<organism evidence="2 3">
    <name type="scientific">Thalassomonas viridans</name>
    <dbReference type="NCBI Taxonomy" id="137584"/>
    <lineage>
        <taxon>Bacteria</taxon>
        <taxon>Pseudomonadati</taxon>
        <taxon>Pseudomonadota</taxon>
        <taxon>Gammaproteobacteria</taxon>
        <taxon>Alteromonadales</taxon>
        <taxon>Colwelliaceae</taxon>
        <taxon>Thalassomonas</taxon>
    </lineage>
</organism>
<evidence type="ECO:0000259" key="1">
    <source>
        <dbReference type="Pfam" id="PF09836"/>
    </source>
</evidence>
<reference evidence="2 3" key="2">
    <citation type="journal article" date="2022" name="Mar. Drugs">
        <title>Bioassay-Guided Fractionation Leads to the Detection of Cholic Acid Generated by the Rare Thalassomonas sp.</title>
        <authorList>
            <person name="Pheiffer F."/>
            <person name="Schneider Y.K."/>
            <person name="Hansen E.H."/>
            <person name="Andersen J.H."/>
            <person name="Isaksson J."/>
            <person name="Busche T."/>
            <person name="R C."/>
            <person name="Kalinowski J."/>
            <person name="Zyl L.V."/>
            <person name="Trindade M."/>
        </authorList>
    </citation>
    <scope>NUCLEOTIDE SEQUENCE [LARGE SCALE GENOMIC DNA]</scope>
    <source>
        <strain evidence="2 3">XOM25</strain>
    </source>
</reference>
<reference evidence="2 3" key="1">
    <citation type="journal article" date="2015" name="Genome Announc.">
        <title>Draft Genome Sequences of Marine Isolates of Thalassomonas viridans and Thalassomonas actiniarum.</title>
        <authorList>
            <person name="Olonade I."/>
            <person name="van Zyl L.J."/>
            <person name="Trindade M."/>
        </authorList>
    </citation>
    <scope>NUCLEOTIDE SEQUENCE [LARGE SCALE GENOMIC DNA]</scope>
    <source>
        <strain evidence="2 3">XOM25</strain>
    </source>
</reference>
<sequence>MTLEHQQSALLEAIFSQPGPGEPLTAKGLAVYQKSLLHNASFALKITFATVHSFVGEAVFQELVAGYLQTGLKSEYDWGEFGLDFPQFIAGQAINHAALLGSLAGLDYACHQSERSEDASRDLESFNLLAGQDPYLLSLSLSAGTRVLSSAFPLDAIITDMQKLNTEETPLAFSEIDKQLSYYSQKYPRKQQDNSKVNADDEQFYYLVWRPHFQAQYTRITAAEYQWLQLWLSAEDDPALSLGQALDKAGEDFSIVDWLPKAIEQQLLNAVYLKQTL</sequence>
<proteinExistence type="predicted"/>
<dbReference type="RefSeq" id="WP_044841920.1">
    <property type="nucleotide sequence ID" value="NZ_CP059734.1"/>
</dbReference>
<gene>
    <name evidence="2" type="ORF">SG34_032000</name>
</gene>
<keyword evidence="2" id="KW-0238">DNA-binding</keyword>
<feature type="domain" description="Putative DNA-binding" evidence="1">
    <location>
        <begin position="6"/>
        <end position="89"/>
    </location>
</feature>
<name>A0AAF0CCM1_9GAMM</name>
<dbReference type="InterPro" id="IPR018640">
    <property type="entry name" value="DUF2063"/>
</dbReference>
<evidence type="ECO:0000313" key="2">
    <source>
        <dbReference type="EMBL" id="WDE08548.1"/>
    </source>
</evidence>
<dbReference type="AlphaFoldDB" id="A0AAF0CCM1"/>
<evidence type="ECO:0000313" key="3">
    <source>
        <dbReference type="Proteomes" id="UP000032352"/>
    </source>
</evidence>
<dbReference type="KEGG" id="tvd:SG34_032000"/>
<protein>
    <submittedName>
        <fullName evidence="2">DNA-binding domain-containing protein</fullName>
    </submittedName>
</protein>